<gene>
    <name evidence="1" type="ORF">BDP55DRAFT_431088</name>
</gene>
<proteinExistence type="predicted"/>
<keyword evidence="2" id="KW-1185">Reference proteome</keyword>
<dbReference type="RefSeq" id="XP_060432859.1">
    <property type="nucleotide sequence ID" value="XM_060567525.1"/>
</dbReference>
<sequence>MAPARPVTVTSFPPAGWREKQRAIRPKVGEPGGTADLPWSSLDQARATSVPAMMPWRCHLPPALLPAYVVFSVDLFLALLGSSLENSKFGSDCLGLAPWMSSRIFLTLLSRWFRCRSWRGQSARRFGGRSYLDGCRSSGLLFRWPCDA</sequence>
<dbReference type="EMBL" id="JAHMHR010000009">
    <property type="protein sequence ID" value="KAK1689164.1"/>
    <property type="molecule type" value="Genomic_DNA"/>
</dbReference>
<organism evidence="1 2">
    <name type="scientific">Colletotrichum godetiae</name>
    <dbReference type="NCBI Taxonomy" id="1209918"/>
    <lineage>
        <taxon>Eukaryota</taxon>
        <taxon>Fungi</taxon>
        <taxon>Dikarya</taxon>
        <taxon>Ascomycota</taxon>
        <taxon>Pezizomycotina</taxon>
        <taxon>Sordariomycetes</taxon>
        <taxon>Hypocreomycetidae</taxon>
        <taxon>Glomerellales</taxon>
        <taxon>Glomerellaceae</taxon>
        <taxon>Colletotrichum</taxon>
        <taxon>Colletotrichum acutatum species complex</taxon>
    </lineage>
</organism>
<accession>A0AAJ0AW21</accession>
<dbReference type="GeneID" id="85452051"/>
<reference evidence="1" key="1">
    <citation type="submission" date="2021-06" db="EMBL/GenBank/DDBJ databases">
        <title>Comparative genomics, transcriptomics and evolutionary studies reveal genomic signatures of adaptation to plant cell wall in hemibiotrophic fungi.</title>
        <authorList>
            <consortium name="DOE Joint Genome Institute"/>
            <person name="Baroncelli R."/>
            <person name="Diaz J.F."/>
            <person name="Benocci T."/>
            <person name="Peng M."/>
            <person name="Battaglia E."/>
            <person name="Haridas S."/>
            <person name="Andreopoulos W."/>
            <person name="Labutti K."/>
            <person name="Pangilinan J."/>
            <person name="Floch G.L."/>
            <person name="Makela M.R."/>
            <person name="Henrissat B."/>
            <person name="Grigoriev I.V."/>
            <person name="Crouch J.A."/>
            <person name="De Vries R.P."/>
            <person name="Sukno S.A."/>
            <person name="Thon M.R."/>
        </authorList>
    </citation>
    <scope>NUCLEOTIDE SEQUENCE</scope>
    <source>
        <strain evidence="1">CBS 193.32</strain>
    </source>
</reference>
<protein>
    <submittedName>
        <fullName evidence="1">Uncharacterized protein</fullName>
    </submittedName>
</protein>
<comment type="caution">
    <text evidence="1">The sequence shown here is derived from an EMBL/GenBank/DDBJ whole genome shotgun (WGS) entry which is preliminary data.</text>
</comment>
<dbReference type="Proteomes" id="UP001224890">
    <property type="component" value="Unassembled WGS sequence"/>
</dbReference>
<evidence type="ECO:0000313" key="2">
    <source>
        <dbReference type="Proteomes" id="UP001224890"/>
    </source>
</evidence>
<dbReference type="AlphaFoldDB" id="A0AAJ0AW21"/>
<evidence type="ECO:0000313" key="1">
    <source>
        <dbReference type="EMBL" id="KAK1689164.1"/>
    </source>
</evidence>
<name>A0AAJ0AW21_9PEZI</name>